<feature type="transmembrane region" description="Helical" evidence="10">
    <location>
        <begin position="151"/>
        <end position="170"/>
    </location>
</feature>
<keyword evidence="3" id="KW-0050">Antiport</keyword>
<keyword evidence="6 10" id="KW-1133">Transmembrane helix</keyword>
<feature type="transmembrane region" description="Helical" evidence="10">
    <location>
        <begin position="309"/>
        <end position="331"/>
    </location>
</feature>
<feature type="compositionally biased region" description="Basic and acidic residues" evidence="9">
    <location>
        <begin position="401"/>
        <end position="412"/>
    </location>
</feature>
<comment type="subcellular location">
    <subcellularLocation>
        <location evidence="1">Cell membrane</location>
        <topology evidence="1">Multi-pass membrane protein</topology>
    </subcellularLocation>
</comment>
<dbReference type="Pfam" id="PF00999">
    <property type="entry name" value="Na_H_Exchanger"/>
    <property type="match status" value="1"/>
</dbReference>
<feature type="transmembrane region" description="Helical" evidence="10">
    <location>
        <begin position="182"/>
        <end position="205"/>
    </location>
</feature>
<evidence type="ECO:0000256" key="10">
    <source>
        <dbReference type="SAM" id="Phobius"/>
    </source>
</evidence>
<evidence type="ECO:0000256" key="2">
    <source>
        <dbReference type="ARBA" id="ARBA00022448"/>
    </source>
</evidence>
<feature type="transmembrane region" description="Helical" evidence="10">
    <location>
        <begin position="88"/>
        <end position="113"/>
    </location>
</feature>
<feature type="transmembrane region" description="Helical" evidence="10">
    <location>
        <begin position="6"/>
        <end position="24"/>
    </location>
</feature>
<keyword evidence="13" id="KW-1185">Reference proteome</keyword>
<keyword evidence="2" id="KW-0813">Transport</keyword>
<dbReference type="InterPro" id="IPR006153">
    <property type="entry name" value="Cation/H_exchanger_TM"/>
</dbReference>
<evidence type="ECO:0000256" key="6">
    <source>
        <dbReference type="ARBA" id="ARBA00022989"/>
    </source>
</evidence>
<sequence>MSAYLFLIGLCVIIIFSFFTNMFSRKTNVPSVLILILLGVGVQQLMTYFEMEPDYFWALEVLGIVGLIMIVLEAALDLELKKENWPLIWKSFTIASLSLGLTAVSIAFLIQFFIPEINFLPALVYALPLSIMSSAIIIPSVANLTKYKREFLIYESTFSDILGIMVFYMIVENLNVEGMRQLSFAIGSNIVLTLVISVALCYGLLYIIQNIKGDAKFFLFLAVLVLLYAVGKMFHLSSLIIILMFGLLLRNYKVLLFGRLREWLNDAKIDGLFDQFKMITSETAFLVRTFFFVVFGMTLPLASLFSWKVWLISVIFLAVTYIFRFGLFYVIERKDTLPQTFIAPKGLITVLLFFAIPESLRAEKFEGAVLFVVIIATSLIMAWALIASKSTNSKNGEEEDVTKSDEGDKPDFIEMSID</sequence>
<dbReference type="PANTHER" id="PTHR32507">
    <property type="entry name" value="NA(+)/H(+) ANTIPORTER 1"/>
    <property type="match status" value="1"/>
</dbReference>
<dbReference type="InterPro" id="IPR038770">
    <property type="entry name" value="Na+/solute_symporter_sf"/>
</dbReference>
<name>A0ABN4D5W1_9BACT</name>
<gene>
    <name evidence="12" type="ORF">FH5T_20515</name>
</gene>
<keyword evidence="8 10" id="KW-0472">Membrane</keyword>
<dbReference type="Gene3D" id="1.20.1530.20">
    <property type="match status" value="1"/>
</dbReference>
<protein>
    <submittedName>
        <fullName evidence="12">Sodium:proton exchanger</fullName>
    </submittedName>
</protein>
<evidence type="ECO:0000256" key="8">
    <source>
        <dbReference type="ARBA" id="ARBA00023136"/>
    </source>
</evidence>
<reference evidence="12 13" key="1">
    <citation type="submission" date="2014-03" db="EMBL/GenBank/DDBJ databases">
        <title>Complete genome sequence of a deeply braunched marine Bacteroidia bacterium Draconibacterium orientale type strain FH5T.</title>
        <authorList>
            <person name="Li X."/>
            <person name="Wang X."/>
            <person name="Xie Z."/>
            <person name="Du Z."/>
            <person name="Chen G."/>
        </authorList>
    </citation>
    <scope>NUCLEOTIDE SEQUENCE [LARGE SCALE GENOMIC DNA]</scope>
    <source>
        <strain evidence="12 13">FH5</strain>
    </source>
</reference>
<feature type="transmembrane region" description="Helical" evidence="10">
    <location>
        <begin position="285"/>
        <end position="302"/>
    </location>
</feature>
<dbReference type="EMBL" id="CP007451">
    <property type="protein sequence ID" value="AHW61194.1"/>
    <property type="molecule type" value="Genomic_DNA"/>
</dbReference>
<evidence type="ECO:0000256" key="3">
    <source>
        <dbReference type="ARBA" id="ARBA00022449"/>
    </source>
</evidence>
<feature type="transmembrane region" description="Helical" evidence="10">
    <location>
        <begin position="368"/>
        <end position="386"/>
    </location>
</feature>
<feature type="transmembrane region" description="Helical" evidence="10">
    <location>
        <begin position="119"/>
        <end position="139"/>
    </location>
</feature>
<evidence type="ECO:0000256" key="1">
    <source>
        <dbReference type="ARBA" id="ARBA00004651"/>
    </source>
</evidence>
<evidence type="ECO:0000313" key="12">
    <source>
        <dbReference type="EMBL" id="AHW61194.1"/>
    </source>
</evidence>
<dbReference type="PANTHER" id="PTHR32507:SF0">
    <property type="entry name" value="NA(+)_H(+) ANTIPORTER 2-RELATED"/>
    <property type="match status" value="1"/>
</dbReference>
<organism evidence="12 13">
    <name type="scientific">Draconibacterium orientale</name>
    <dbReference type="NCBI Taxonomy" id="1168034"/>
    <lineage>
        <taxon>Bacteria</taxon>
        <taxon>Pseudomonadati</taxon>
        <taxon>Bacteroidota</taxon>
        <taxon>Bacteroidia</taxon>
        <taxon>Marinilabiliales</taxon>
        <taxon>Prolixibacteraceae</taxon>
        <taxon>Draconibacterium</taxon>
    </lineage>
</organism>
<evidence type="ECO:0000259" key="11">
    <source>
        <dbReference type="Pfam" id="PF00999"/>
    </source>
</evidence>
<evidence type="ECO:0000313" key="13">
    <source>
        <dbReference type="Proteomes" id="UP000023772"/>
    </source>
</evidence>
<feature type="transmembrane region" description="Helical" evidence="10">
    <location>
        <begin position="55"/>
        <end position="76"/>
    </location>
</feature>
<proteinExistence type="predicted"/>
<dbReference type="RefSeq" id="WP_038562649.1">
    <property type="nucleotide sequence ID" value="NZ_FOHT01000011.1"/>
</dbReference>
<keyword evidence="7" id="KW-0406">Ion transport</keyword>
<accession>A0ABN4D5W1</accession>
<feature type="region of interest" description="Disordered" evidence="9">
    <location>
        <begin position="393"/>
        <end position="418"/>
    </location>
</feature>
<feature type="domain" description="Cation/H+ exchanger transmembrane" evidence="11">
    <location>
        <begin position="15"/>
        <end position="382"/>
    </location>
</feature>
<evidence type="ECO:0000256" key="9">
    <source>
        <dbReference type="SAM" id="MobiDB-lite"/>
    </source>
</evidence>
<evidence type="ECO:0000256" key="7">
    <source>
        <dbReference type="ARBA" id="ARBA00023065"/>
    </source>
</evidence>
<feature type="transmembrane region" description="Helical" evidence="10">
    <location>
        <begin position="31"/>
        <end position="49"/>
    </location>
</feature>
<feature type="transmembrane region" description="Helical" evidence="10">
    <location>
        <begin position="217"/>
        <end position="249"/>
    </location>
</feature>
<dbReference type="Proteomes" id="UP000023772">
    <property type="component" value="Chromosome"/>
</dbReference>
<evidence type="ECO:0000256" key="4">
    <source>
        <dbReference type="ARBA" id="ARBA00022475"/>
    </source>
</evidence>
<feature type="transmembrane region" description="Helical" evidence="10">
    <location>
        <begin position="337"/>
        <end position="356"/>
    </location>
</feature>
<evidence type="ECO:0000256" key="5">
    <source>
        <dbReference type="ARBA" id="ARBA00022692"/>
    </source>
</evidence>
<keyword evidence="5 10" id="KW-0812">Transmembrane</keyword>
<keyword evidence="4" id="KW-1003">Cell membrane</keyword>